<dbReference type="PANTHER" id="PTHR24394">
    <property type="entry name" value="ZINC FINGER PROTEIN"/>
    <property type="match status" value="1"/>
</dbReference>
<evidence type="ECO:0000256" key="3">
    <source>
        <dbReference type="ARBA" id="ARBA00022737"/>
    </source>
</evidence>
<dbReference type="PROSITE" id="PS50157">
    <property type="entry name" value="ZINC_FINGER_C2H2_2"/>
    <property type="match status" value="4"/>
</dbReference>
<proteinExistence type="predicted"/>
<feature type="compositionally biased region" description="Polar residues" evidence="10">
    <location>
        <begin position="276"/>
        <end position="286"/>
    </location>
</feature>
<keyword evidence="11" id="KW-0732">Signal</keyword>
<dbReference type="GO" id="GO:0008270">
    <property type="term" value="F:zinc ion binding"/>
    <property type="evidence" value="ECO:0007669"/>
    <property type="project" value="UniProtKB-KW"/>
</dbReference>
<dbReference type="InterPro" id="IPR036236">
    <property type="entry name" value="Znf_C2H2_sf"/>
</dbReference>
<feature type="domain" description="C2H2-type" evidence="12">
    <location>
        <begin position="161"/>
        <end position="188"/>
    </location>
</feature>
<dbReference type="FunFam" id="3.30.160.60:FF:001289">
    <property type="entry name" value="Zinc finger protein 574"/>
    <property type="match status" value="1"/>
</dbReference>
<organism evidence="13 14">
    <name type="scientific">Cloeon dipterum</name>
    <dbReference type="NCBI Taxonomy" id="197152"/>
    <lineage>
        <taxon>Eukaryota</taxon>
        <taxon>Metazoa</taxon>
        <taxon>Ecdysozoa</taxon>
        <taxon>Arthropoda</taxon>
        <taxon>Hexapoda</taxon>
        <taxon>Insecta</taxon>
        <taxon>Pterygota</taxon>
        <taxon>Palaeoptera</taxon>
        <taxon>Ephemeroptera</taxon>
        <taxon>Pisciforma</taxon>
        <taxon>Baetidae</taxon>
        <taxon>Cloeon</taxon>
    </lineage>
</organism>
<feature type="region of interest" description="Disordered" evidence="10">
    <location>
        <begin position="276"/>
        <end position="313"/>
    </location>
</feature>
<keyword evidence="8" id="KW-0539">Nucleus</keyword>
<dbReference type="FunFam" id="3.30.160.60:FF:002373">
    <property type="entry name" value="Protein krueppel"/>
    <property type="match status" value="1"/>
</dbReference>
<feature type="domain" description="C2H2-type" evidence="12">
    <location>
        <begin position="189"/>
        <end position="216"/>
    </location>
</feature>
<evidence type="ECO:0000256" key="8">
    <source>
        <dbReference type="ARBA" id="ARBA00023242"/>
    </source>
</evidence>
<evidence type="ECO:0000256" key="11">
    <source>
        <dbReference type="SAM" id="SignalP"/>
    </source>
</evidence>
<evidence type="ECO:0000256" key="4">
    <source>
        <dbReference type="ARBA" id="ARBA00022771"/>
    </source>
</evidence>
<evidence type="ECO:0000259" key="12">
    <source>
        <dbReference type="PROSITE" id="PS50157"/>
    </source>
</evidence>
<feature type="chain" id="PRO_5035723759" description="C2H2-type domain-containing protein" evidence="11">
    <location>
        <begin position="23"/>
        <end position="389"/>
    </location>
</feature>
<dbReference type="Gene3D" id="3.30.160.60">
    <property type="entry name" value="Classic Zinc Finger"/>
    <property type="match status" value="5"/>
</dbReference>
<protein>
    <recommendedName>
        <fullName evidence="12">C2H2-type domain-containing protein</fullName>
    </recommendedName>
</protein>
<feature type="domain" description="C2H2-type" evidence="12">
    <location>
        <begin position="133"/>
        <end position="160"/>
    </location>
</feature>
<dbReference type="InterPro" id="IPR013087">
    <property type="entry name" value="Znf_C2H2_type"/>
</dbReference>
<keyword evidence="2" id="KW-0479">Metal-binding</keyword>
<feature type="domain" description="C2H2-type" evidence="12">
    <location>
        <begin position="217"/>
        <end position="244"/>
    </location>
</feature>
<feature type="signal peptide" evidence="11">
    <location>
        <begin position="1"/>
        <end position="22"/>
    </location>
</feature>
<dbReference type="FunFam" id="3.30.160.60:FF:001498">
    <property type="entry name" value="Zinc finger protein 404"/>
    <property type="match status" value="1"/>
</dbReference>
<keyword evidence="7" id="KW-0804">Transcription</keyword>
<dbReference type="OrthoDB" id="654211at2759"/>
<evidence type="ECO:0000256" key="9">
    <source>
        <dbReference type="PROSITE-ProRule" id="PRU00042"/>
    </source>
</evidence>
<dbReference type="SUPFAM" id="SSF57667">
    <property type="entry name" value="beta-beta-alpha zinc fingers"/>
    <property type="match status" value="3"/>
</dbReference>
<feature type="compositionally biased region" description="Polar residues" evidence="10">
    <location>
        <begin position="296"/>
        <end position="309"/>
    </location>
</feature>
<evidence type="ECO:0000256" key="10">
    <source>
        <dbReference type="SAM" id="MobiDB-lite"/>
    </source>
</evidence>
<dbReference type="AlphaFoldDB" id="A0A8S1DTL5"/>
<dbReference type="SMART" id="SM00355">
    <property type="entry name" value="ZnF_C2H2"/>
    <property type="match status" value="5"/>
</dbReference>
<evidence type="ECO:0000313" key="14">
    <source>
        <dbReference type="Proteomes" id="UP000494165"/>
    </source>
</evidence>
<dbReference type="Pfam" id="PF00096">
    <property type="entry name" value="zf-C2H2"/>
    <property type="match status" value="4"/>
</dbReference>
<evidence type="ECO:0000256" key="6">
    <source>
        <dbReference type="ARBA" id="ARBA00023015"/>
    </source>
</evidence>
<evidence type="ECO:0000256" key="7">
    <source>
        <dbReference type="ARBA" id="ARBA00023163"/>
    </source>
</evidence>
<dbReference type="FunFam" id="3.30.160.60:FF:000912">
    <property type="entry name" value="Zinc finger protein 660"/>
    <property type="match status" value="1"/>
</dbReference>
<sequence>MGALNALILLTMSIATISISDSTVKCRGFMRTEPGASDESAGTSPLNDSVDLSANIAAYAYLHLCHLQALTSSGLPLPSFLPVSLETQNVPKKRRPRARVSPVVEAPASPATMDPGPADSPNNSPAPSRNKIFPCTICSRTFGYKHVLQNHERTHTGEKPFECPDCKKRFTRDHHLKTHRRLHTGEKPYSCDRCDRKFVQVANLRRHLRVHTGERPYHCDFCSLRFSDSNQLKAHTLIHTKEKPHGCKRCPLRFRRKHHLNQHLIKCKCNGKEENTLTSMGSSPVDTNDDEDRESTSQSDNFTTQSSDNVPERSIVLVNSTLQVPYESPKPLVPPVQTEPEDLSMTKMLSSNNNNNDEEGQRYVSAFGSSKKNGHAMLSSWNVARNRLS</sequence>
<keyword evidence="6" id="KW-0805">Transcription regulation</keyword>
<evidence type="ECO:0000313" key="13">
    <source>
        <dbReference type="EMBL" id="CAB3385516.1"/>
    </source>
</evidence>
<keyword evidence="5" id="KW-0862">Zinc</keyword>
<keyword evidence="3" id="KW-0677">Repeat</keyword>
<feature type="compositionally biased region" description="Low complexity" evidence="10">
    <location>
        <begin position="114"/>
        <end position="127"/>
    </location>
</feature>
<dbReference type="PANTHER" id="PTHR24394:SF44">
    <property type="entry name" value="ZINC FINGER PROTEIN 271-LIKE"/>
    <property type="match status" value="1"/>
</dbReference>
<reference evidence="13 14" key="1">
    <citation type="submission" date="2020-04" db="EMBL/GenBank/DDBJ databases">
        <authorList>
            <person name="Alioto T."/>
            <person name="Alioto T."/>
            <person name="Gomez Garrido J."/>
        </authorList>
    </citation>
    <scope>NUCLEOTIDE SEQUENCE [LARGE SCALE GENOMIC DNA]</scope>
</reference>
<accession>A0A8S1DTL5</accession>
<comment type="caution">
    <text evidence="13">The sequence shown here is derived from an EMBL/GenBank/DDBJ whole genome shotgun (WGS) entry which is preliminary data.</text>
</comment>
<evidence type="ECO:0000256" key="5">
    <source>
        <dbReference type="ARBA" id="ARBA00022833"/>
    </source>
</evidence>
<evidence type="ECO:0000256" key="2">
    <source>
        <dbReference type="ARBA" id="ARBA00022723"/>
    </source>
</evidence>
<keyword evidence="14" id="KW-1185">Reference proteome</keyword>
<evidence type="ECO:0000256" key="1">
    <source>
        <dbReference type="ARBA" id="ARBA00004123"/>
    </source>
</evidence>
<dbReference type="EMBL" id="CADEPI010000417">
    <property type="protein sequence ID" value="CAB3385516.1"/>
    <property type="molecule type" value="Genomic_DNA"/>
</dbReference>
<dbReference type="GO" id="GO:0045596">
    <property type="term" value="P:negative regulation of cell differentiation"/>
    <property type="evidence" value="ECO:0007669"/>
    <property type="project" value="UniProtKB-ARBA"/>
</dbReference>
<keyword evidence="4 9" id="KW-0863">Zinc-finger</keyword>
<feature type="region of interest" description="Disordered" evidence="10">
    <location>
        <begin position="88"/>
        <end position="128"/>
    </location>
</feature>
<dbReference type="PROSITE" id="PS00028">
    <property type="entry name" value="ZINC_FINGER_C2H2_1"/>
    <property type="match status" value="4"/>
</dbReference>
<dbReference type="GO" id="GO:0005634">
    <property type="term" value="C:nucleus"/>
    <property type="evidence" value="ECO:0007669"/>
    <property type="project" value="UniProtKB-SubCell"/>
</dbReference>
<comment type="subcellular location">
    <subcellularLocation>
        <location evidence="1">Nucleus</location>
    </subcellularLocation>
</comment>
<gene>
    <name evidence="13" type="ORF">CLODIP_2_CD04856</name>
</gene>
<name>A0A8S1DTL5_9INSE</name>
<dbReference type="GO" id="GO:0000981">
    <property type="term" value="F:DNA-binding transcription factor activity, RNA polymerase II-specific"/>
    <property type="evidence" value="ECO:0007669"/>
    <property type="project" value="TreeGrafter"/>
</dbReference>
<dbReference type="Proteomes" id="UP000494165">
    <property type="component" value="Unassembled WGS sequence"/>
</dbReference>